<dbReference type="OrthoDB" id="5804279at2759"/>
<dbReference type="GO" id="GO:0019207">
    <property type="term" value="F:kinase regulator activity"/>
    <property type="evidence" value="ECO:0000318"/>
    <property type="project" value="GO_Central"/>
</dbReference>
<accession>A7SRB6</accession>
<dbReference type="InterPro" id="IPR023231">
    <property type="entry name" value="GSKIP_dom_sf"/>
</dbReference>
<dbReference type="PANTHER" id="PTHR12490:SF4">
    <property type="entry name" value="GSK3B-INTERACTING PROTEIN"/>
    <property type="match status" value="1"/>
</dbReference>
<dbReference type="FunCoup" id="A7SRB6">
    <property type="interactions" value="122"/>
</dbReference>
<dbReference type="GO" id="GO:0005737">
    <property type="term" value="C:cytoplasm"/>
    <property type="evidence" value="ECO:0000318"/>
    <property type="project" value="GO_Central"/>
</dbReference>
<dbReference type="Gene3D" id="3.30.2280.10">
    <property type="entry name" value="Hypothetical protein (hspc210)"/>
    <property type="match status" value="1"/>
</dbReference>
<gene>
    <name evidence="3" type="ORF">NEMVEDRAFT_v1g173470</name>
</gene>
<proteinExistence type="inferred from homology"/>
<dbReference type="GO" id="GO:0060828">
    <property type="term" value="P:regulation of canonical Wnt signaling pathway"/>
    <property type="evidence" value="ECO:0007669"/>
    <property type="project" value="InterPro"/>
</dbReference>
<dbReference type="EMBL" id="DS469759">
    <property type="protein sequence ID" value="EDO33748.1"/>
    <property type="molecule type" value="Genomic_DNA"/>
</dbReference>
<evidence type="ECO:0000256" key="1">
    <source>
        <dbReference type="ARBA" id="ARBA00009571"/>
    </source>
</evidence>
<dbReference type="HOGENOM" id="CLU_143747_0_0_1"/>
<dbReference type="SUPFAM" id="SSF103107">
    <property type="entry name" value="Hypothetical protein c14orf129, hspc210"/>
    <property type="match status" value="1"/>
</dbReference>
<dbReference type="InterPro" id="IPR007967">
    <property type="entry name" value="GSKIP_dom"/>
</dbReference>
<evidence type="ECO:0000313" key="4">
    <source>
        <dbReference type="Proteomes" id="UP000001593"/>
    </source>
</evidence>
<evidence type="ECO:0000259" key="2">
    <source>
        <dbReference type="Pfam" id="PF05303"/>
    </source>
</evidence>
<dbReference type="InParanoid" id="A7SRB6"/>
<dbReference type="InterPro" id="IPR037395">
    <property type="entry name" value="GSKIP"/>
</dbReference>
<sequence length="121" mass="13828">MEEQEIDFRDEAQGVIKDIAFSVSQISVSEKLPSSRESVFLNIETKENICFCVQLCIQGFRVVSNTFDFCSFDEKDSITQNTPFYETIYALLDTISPGYSQMFGNELSRKLSELQQKTSSH</sequence>
<protein>
    <recommendedName>
        <fullName evidence="2">GSKIP domain-containing protein</fullName>
    </recommendedName>
</protein>
<evidence type="ECO:0000313" key="3">
    <source>
        <dbReference type="EMBL" id="EDO33748.1"/>
    </source>
</evidence>
<dbReference type="PhylomeDB" id="A7SRB6"/>
<name>A7SRB6_NEMVE</name>
<organism evidence="3 4">
    <name type="scientific">Nematostella vectensis</name>
    <name type="common">Starlet sea anemone</name>
    <dbReference type="NCBI Taxonomy" id="45351"/>
    <lineage>
        <taxon>Eukaryota</taxon>
        <taxon>Metazoa</taxon>
        <taxon>Cnidaria</taxon>
        <taxon>Anthozoa</taxon>
        <taxon>Hexacorallia</taxon>
        <taxon>Actiniaria</taxon>
        <taxon>Edwardsiidae</taxon>
        <taxon>Nematostella</taxon>
    </lineage>
</organism>
<dbReference type="Pfam" id="PF05303">
    <property type="entry name" value="GSKIP_dom"/>
    <property type="match status" value="1"/>
</dbReference>
<dbReference type="Proteomes" id="UP000001593">
    <property type="component" value="Unassembled WGS sequence"/>
</dbReference>
<dbReference type="KEGG" id="nve:5504977"/>
<comment type="similarity">
    <text evidence="1">Belongs to the GSKIP family.</text>
</comment>
<dbReference type="STRING" id="45351.A7SRB6"/>
<dbReference type="OMA" id="FAVTEMH"/>
<dbReference type="GO" id="GO:0051018">
    <property type="term" value="F:protein kinase A binding"/>
    <property type="evidence" value="ECO:0000318"/>
    <property type="project" value="GO_Central"/>
</dbReference>
<feature type="domain" description="GSKIP" evidence="2">
    <location>
        <begin position="8"/>
        <end position="114"/>
    </location>
</feature>
<keyword evidence="4" id="KW-1185">Reference proteome</keyword>
<dbReference type="PANTHER" id="PTHR12490">
    <property type="entry name" value="GSK3B-INTERACTING PROTEIN"/>
    <property type="match status" value="1"/>
</dbReference>
<dbReference type="eggNOG" id="KOG3965">
    <property type="taxonomic scope" value="Eukaryota"/>
</dbReference>
<reference evidence="3 4" key="1">
    <citation type="journal article" date="2007" name="Science">
        <title>Sea anemone genome reveals ancestral eumetazoan gene repertoire and genomic organization.</title>
        <authorList>
            <person name="Putnam N.H."/>
            <person name="Srivastava M."/>
            <person name="Hellsten U."/>
            <person name="Dirks B."/>
            <person name="Chapman J."/>
            <person name="Salamov A."/>
            <person name="Terry A."/>
            <person name="Shapiro H."/>
            <person name="Lindquist E."/>
            <person name="Kapitonov V.V."/>
            <person name="Jurka J."/>
            <person name="Genikhovich G."/>
            <person name="Grigoriev I.V."/>
            <person name="Lucas S.M."/>
            <person name="Steele R.E."/>
            <person name="Finnerty J.R."/>
            <person name="Technau U."/>
            <person name="Martindale M.Q."/>
            <person name="Rokhsar D.S."/>
        </authorList>
    </citation>
    <scope>NUCLEOTIDE SEQUENCE [LARGE SCALE GENOMIC DNA]</scope>
    <source>
        <strain evidence="4">CH2 X CH6</strain>
    </source>
</reference>
<dbReference type="AlphaFoldDB" id="A7SRB6"/>